<keyword evidence="9" id="KW-1185">Reference proteome</keyword>
<organism evidence="8 9">
    <name type="scientific">Catonella morbi ATCC 51271</name>
    <dbReference type="NCBI Taxonomy" id="592026"/>
    <lineage>
        <taxon>Bacteria</taxon>
        <taxon>Bacillati</taxon>
        <taxon>Bacillota</taxon>
        <taxon>Clostridia</taxon>
        <taxon>Lachnospirales</taxon>
        <taxon>Lachnospiraceae</taxon>
        <taxon>Catonella</taxon>
    </lineage>
</organism>
<evidence type="ECO:0000259" key="7">
    <source>
        <dbReference type="Pfam" id="PF09335"/>
    </source>
</evidence>
<evidence type="ECO:0000256" key="2">
    <source>
        <dbReference type="ARBA" id="ARBA00022475"/>
    </source>
</evidence>
<dbReference type="InterPro" id="IPR032816">
    <property type="entry name" value="VTT_dom"/>
</dbReference>
<dbReference type="STRING" id="592026.GCWU0000282_002800"/>
<dbReference type="OrthoDB" id="371137at2"/>
<dbReference type="Pfam" id="PF09335">
    <property type="entry name" value="VTT_dom"/>
    <property type="match status" value="1"/>
</dbReference>
<comment type="subcellular location">
    <subcellularLocation>
        <location evidence="1 6">Cell membrane</location>
        <topology evidence="1 6">Multi-pass membrane protein</topology>
    </subcellularLocation>
</comment>
<dbReference type="Proteomes" id="UP000018227">
    <property type="component" value="Unassembled WGS sequence"/>
</dbReference>
<feature type="transmembrane region" description="Helical" evidence="6">
    <location>
        <begin position="167"/>
        <end position="187"/>
    </location>
</feature>
<evidence type="ECO:0000256" key="6">
    <source>
        <dbReference type="RuleBase" id="RU366058"/>
    </source>
</evidence>
<evidence type="ECO:0000256" key="1">
    <source>
        <dbReference type="ARBA" id="ARBA00004651"/>
    </source>
</evidence>
<keyword evidence="2 6" id="KW-1003">Cell membrane</keyword>
<feature type="transmembrane region" description="Helical" evidence="6">
    <location>
        <begin position="12"/>
        <end position="29"/>
    </location>
</feature>
<gene>
    <name evidence="8" type="ORF">GCWU0000282_002800</name>
</gene>
<feature type="transmembrane region" description="Helical" evidence="6">
    <location>
        <begin position="41"/>
        <end position="64"/>
    </location>
</feature>
<feature type="transmembrane region" description="Helical" evidence="6">
    <location>
        <begin position="84"/>
        <end position="104"/>
    </location>
</feature>
<dbReference type="GO" id="GO:0005886">
    <property type="term" value="C:plasma membrane"/>
    <property type="evidence" value="ECO:0007669"/>
    <property type="project" value="UniProtKB-SubCell"/>
</dbReference>
<dbReference type="PANTHER" id="PTHR12677:SF49">
    <property type="entry name" value="TVP38_TMEM64 FAMILY MEMBRANE PROTEIN"/>
    <property type="match status" value="1"/>
</dbReference>
<evidence type="ECO:0000256" key="4">
    <source>
        <dbReference type="ARBA" id="ARBA00022989"/>
    </source>
</evidence>
<feature type="transmembrane region" description="Helical" evidence="6">
    <location>
        <begin position="131"/>
        <end position="147"/>
    </location>
</feature>
<evidence type="ECO:0000256" key="3">
    <source>
        <dbReference type="ARBA" id="ARBA00022692"/>
    </source>
</evidence>
<sequence>MSVKDKNRITAAVIGLVIIVVLIFVKKFAEGKIDSVESLQRYVLTFGIFAPLVLVFLQALQVVIPVLPGFLGCAVGALMFGPMGGFWCNYIGISVGSIIAYFLARKYGMDIILLMFPKKEYDKWSMKIKKSRSYGVFLFIATLLPLFPDDFLCYFSGLLKMEKKKFIWIILLGKPWCILAYSYAFGLI</sequence>
<keyword evidence="5 6" id="KW-0472">Membrane</keyword>
<evidence type="ECO:0000256" key="5">
    <source>
        <dbReference type="ARBA" id="ARBA00023136"/>
    </source>
</evidence>
<dbReference type="eggNOG" id="COG0398">
    <property type="taxonomic scope" value="Bacteria"/>
</dbReference>
<comment type="similarity">
    <text evidence="6">Belongs to the TVP38/TMEM64 family.</text>
</comment>
<dbReference type="PANTHER" id="PTHR12677">
    <property type="entry name" value="GOLGI APPARATUS MEMBRANE PROTEIN TVP38-RELATED"/>
    <property type="match status" value="1"/>
</dbReference>
<reference evidence="8 9" key="1">
    <citation type="submission" date="2013-06" db="EMBL/GenBank/DDBJ databases">
        <authorList>
            <person name="Weinstock G."/>
            <person name="Sodergren E."/>
            <person name="Clifton S."/>
            <person name="Fulton L."/>
            <person name="Fulton B."/>
            <person name="Courtney L."/>
            <person name="Fronick C."/>
            <person name="Harrison M."/>
            <person name="Strong C."/>
            <person name="Farmer C."/>
            <person name="Delahaunty K."/>
            <person name="Markovic C."/>
            <person name="Hall O."/>
            <person name="Minx P."/>
            <person name="Tomlinson C."/>
            <person name="Mitreva M."/>
            <person name="Nelson J."/>
            <person name="Hou S."/>
            <person name="Wollam A."/>
            <person name="Pepin K.H."/>
            <person name="Johnson M."/>
            <person name="Bhonagiri V."/>
            <person name="Nash W.E."/>
            <person name="Warren W."/>
            <person name="Chinwalla A."/>
            <person name="Mardis E.R."/>
            <person name="Wilson R.K."/>
        </authorList>
    </citation>
    <scope>NUCLEOTIDE SEQUENCE [LARGE SCALE GENOMIC DNA]</scope>
    <source>
        <strain evidence="8 9">ATCC 51271</strain>
    </source>
</reference>
<dbReference type="InterPro" id="IPR015414">
    <property type="entry name" value="TMEM64"/>
</dbReference>
<accession>V2Y1M7</accession>
<dbReference type="HOGENOM" id="CLU_038944_5_2_9"/>
<dbReference type="RefSeq" id="WP_023355644.1">
    <property type="nucleotide sequence ID" value="NZ_KI535370.1"/>
</dbReference>
<keyword evidence="4 6" id="KW-1133">Transmembrane helix</keyword>
<protein>
    <recommendedName>
        <fullName evidence="6">TVP38/TMEM64 family membrane protein</fullName>
    </recommendedName>
</protein>
<dbReference type="AlphaFoldDB" id="V2Y1M7"/>
<keyword evidence="3 6" id="KW-0812">Transmembrane</keyword>
<comment type="caution">
    <text evidence="8">The sequence shown here is derived from an EMBL/GenBank/DDBJ whole genome shotgun (WGS) entry which is preliminary data.</text>
</comment>
<proteinExistence type="inferred from homology"/>
<feature type="domain" description="VTT" evidence="7">
    <location>
        <begin position="73"/>
        <end position="184"/>
    </location>
</feature>
<name>V2Y1M7_9FIRM</name>
<evidence type="ECO:0000313" key="9">
    <source>
        <dbReference type="Proteomes" id="UP000018227"/>
    </source>
</evidence>
<dbReference type="EMBL" id="ACIL03000017">
    <property type="protein sequence ID" value="ESL01982.1"/>
    <property type="molecule type" value="Genomic_DNA"/>
</dbReference>
<evidence type="ECO:0000313" key="8">
    <source>
        <dbReference type="EMBL" id="ESL01982.1"/>
    </source>
</evidence>